<dbReference type="EMBL" id="CP063458">
    <property type="protein sequence ID" value="QOV87608.1"/>
    <property type="molecule type" value="Genomic_DNA"/>
</dbReference>
<keyword evidence="1" id="KW-0472">Membrane</keyword>
<feature type="transmembrane region" description="Helical" evidence="1">
    <location>
        <begin position="97"/>
        <end position="118"/>
    </location>
</feature>
<dbReference type="GO" id="GO:0006813">
    <property type="term" value="P:potassium ion transport"/>
    <property type="evidence" value="ECO:0007669"/>
    <property type="project" value="InterPro"/>
</dbReference>
<accession>A0A7M2WQ54</accession>
<evidence type="ECO:0000313" key="3">
    <source>
        <dbReference type="EMBL" id="QOV87608.1"/>
    </source>
</evidence>
<feature type="transmembrane region" description="Helical" evidence="1">
    <location>
        <begin position="69"/>
        <end position="91"/>
    </location>
</feature>
<feature type="transmembrane region" description="Helical" evidence="1">
    <location>
        <begin position="39"/>
        <end position="57"/>
    </location>
</feature>
<dbReference type="RefSeq" id="WP_206290516.1">
    <property type="nucleotide sequence ID" value="NZ_CP063458.1"/>
</dbReference>
<name>A0A7M2WQ54_9BACT</name>
<dbReference type="AlphaFoldDB" id="A0A7M2WQ54"/>
<proteinExistence type="predicted"/>
<dbReference type="Gene3D" id="3.30.70.1450">
    <property type="entry name" value="Regulator of K+ conductance, C-terminal domain"/>
    <property type="match status" value="1"/>
</dbReference>
<gene>
    <name evidence="3" type="ORF">IPV69_15070</name>
</gene>
<reference evidence="3 4" key="1">
    <citation type="submission" date="2020-10" db="EMBL/GenBank/DDBJ databases">
        <title>Wide distribution of Phycisphaera-like planctomycetes from WD2101 soil group in peatlands and genome analysis of the first cultivated representative.</title>
        <authorList>
            <person name="Dedysh S.N."/>
            <person name="Beletsky A.V."/>
            <person name="Ivanova A."/>
            <person name="Kulichevskaya I.S."/>
            <person name="Suzina N.E."/>
            <person name="Philippov D.A."/>
            <person name="Rakitin A.L."/>
            <person name="Mardanov A.V."/>
            <person name="Ravin N.V."/>
        </authorList>
    </citation>
    <scope>NUCLEOTIDE SEQUENCE [LARGE SCALE GENOMIC DNA]</scope>
    <source>
        <strain evidence="3 4">M1803</strain>
    </source>
</reference>
<keyword evidence="4" id="KW-1185">Reference proteome</keyword>
<sequence>MIAGISLLAIVAVSLFLVRLGKAALVLTGLSPDTADFQAYSAFFGVGFTTSEAEMVVSHPTRRRIIKHLILAGNLGIAASLGSLIVAFVRADSPQQELWLAGTIIGGLILIGVLSSVWPTRQLLDRIIAWSLRRTGALHVADFALLLRVHAGYVVSEIKIGSDSWLINRMLKESLLGSRGVLVLGVTRTEGDKAAEYFGAPTGSFRVRAGDVLTVYGKEQAISMIIASKMPPESFPPIR</sequence>
<organism evidence="3 4">
    <name type="scientific">Humisphaera borealis</name>
    <dbReference type="NCBI Taxonomy" id="2807512"/>
    <lineage>
        <taxon>Bacteria</taxon>
        <taxon>Pseudomonadati</taxon>
        <taxon>Planctomycetota</taxon>
        <taxon>Phycisphaerae</taxon>
        <taxon>Tepidisphaerales</taxon>
        <taxon>Tepidisphaeraceae</taxon>
        <taxon>Humisphaera</taxon>
    </lineage>
</organism>
<keyword evidence="1" id="KW-0812">Transmembrane</keyword>
<dbReference type="PROSITE" id="PS51202">
    <property type="entry name" value="RCK_C"/>
    <property type="match status" value="1"/>
</dbReference>
<dbReference type="GO" id="GO:0008324">
    <property type="term" value="F:monoatomic cation transmembrane transporter activity"/>
    <property type="evidence" value="ECO:0007669"/>
    <property type="project" value="InterPro"/>
</dbReference>
<dbReference type="Proteomes" id="UP000593765">
    <property type="component" value="Chromosome"/>
</dbReference>
<dbReference type="InterPro" id="IPR006037">
    <property type="entry name" value="RCK_C"/>
</dbReference>
<feature type="domain" description="RCK C-terminal" evidence="2">
    <location>
        <begin position="142"/>
        <end position="231"/>
    </location>
</feature>
<dbReference type="SUPFAM" id="SSF116726">
    <property type="entry name" value="TrkA C-terminal domain-like"/>
    <property type="match status" value="1"/>
</dbReference>
<protein>
    <submittedName>
        <fullName evidence="3">TrkA C-terminal domain-containing protein</fullName>
    </submittedName>
</protein>
<dbReference type="InterPro" id="IPR036721">
    <property type="entry name" value="RCK_C_sf"/>
</dbReference>
<dbReference type="Pfam" id="PF02080">
    <property type="entry name" value="TrkA_C"/>
    <property type="match status" value="1"/>
</dbReference>
<dbReference type="KEGG" id="hbs:IPV69_15070"/>
<evidence type="ECO:0000259" key="2">
    <source>
        <dbReference type="PROSITE" id="PS51202"/>
    </source>
</evidence>
<evidence type="ECO:0000313" key="4">
    <source>
        <dbReference type="Proteomes" id="UP000593765"/>
    </source>
</evidence>
<evidence type="ECO:0000256" key="1">
    <source>
        <dbReference type="SAM" id="Phobius"/>
    </source>
</evidence>
<keyword evidence="1" id="KW-1133">Transmembrane helix</keyword>